<dbReference type="Pfam" id="PF07687">
    <property type="entry name" value="M20_dimer"/>
    <property type="match status" value="1"/>
</dbReference>
<dbReference type="SUPFAM" id="SSF55031">
    <property type="entry name" value="Bacterial exopeptidase dimerisation domain"/>
    <property type="match status" value="1"/>
</dbReference>
<comment type="cofactor">
    <cofactor evidence="1">
        <name>Mn(2+)</name>
        <dbReference type="ChEBI" id="CHEBI:29035"/>
    </cofactor>
    <text evidence="1">The Mn(2+) ion enhances activity.</text>
</comment>
<evidence type="ECO:0000313" key="3">
    <source>
        <dbReference type="EMBL" id="GHH88230.1"/>
    </source>
</evidence>
<dbReference type="SUPFAM" id="SSF53187">
    <property type="entry name" value="Zn-dependent exopeptidases"/>
    <property type="match status" value="1"/>
</dbReference>
<protein>
    <submittedName>
        <fullName evidence="3">Amidohydrolase</fullName>
    </submittedName>
</protein>
<feature type="binding site" evidence="1">
    <location>
        <position position="167"/>
    </location>
    <ligand>
        <name>Mn(2+)</name>
        <dbReference type="ChEBI" id="CHEBI:29035"/>
        <label>2</label>
    </ligand>
</feature>
<dbReference type="Gene3D" id="3.40.630.10">
    <property type="entry name" value="Zn peptidases"/>
    <property type="match status" value="1"/>
</dbReference>
<gene>
    <name evidence="3" type="ORF">GCM10018793_67080</name>
</gene>
<dbReference type="AlphaFoldDB" id="A0A919GQY0"/>
<dbReference type="Gene3D" id="3.30.70.360">
    <property type="match status" value="1"/>
</dbReference>
<dbReference type="RefSeq" id="WP_189938656.1">
    <property type="nucleotide sequence ID" value="NZ_BNCD01000034.1"/>
</dbReference>
<dbReference type="Pfam" id="PF01546">
    <property type="entry name" value="Peptidase_M20"/>
    <property type="match status" value="1"/>
</dbReference>
<organism evidence="3 4">
    <name type="scientific">Streptomyces sulfonofaciens</name>
    <dbReference type="NCBI Taxonomy" id="68272"/>
    <lineage>
        <taxon>Bacteria</taxon>
        <taxon>Bacillati</taxon>
        <taxon>Actinomycetota</taxon>
        <taxon>Actinomycetes</taxon>
        <taxon>Kitasatosporales</taxon>
        <taxon>Streptomycetaceae</taxon>
        <taxon>Streptomyces</taxon>
    </lineage>
</organism>
<dbReference type="PANTHER" id="PTHR11014:SF63">
    <property type="entry name" value="METALLOPEPTIDASE, PUTATIVE (AFU_ORTHOLOGUE AFUA_6G09600)-RELATED"/>
    <property type="match status" value="1"/>
</dbReference>
<name>A0A919GQY0_9ACTN</name>
<keyword evidence="1" id="KW-0479">Metal-binding</keyword>
<dbReference type="InterPro" id="IPR036264">
    <property type="entry name" value="Bact_exopeptidase_dim_dom"/>
</dbReference>
<dbReference type="GO" id="GO:0046872">
    <property type="term" value="F:metal ion binding"/>
    <property type="evidence" value="ECO:0007669"/>
    <property type="project" value="UniProtKB-KW"/>
</dbReference>
<reference evidence="3" key="1">
    <citation type="journal article" date="2014" name="Int. J. Syst. Evol. Microbiol.">
        <title>Complete genome sequence of Corynebacterium casei LMG S-19264T (=DSM 44701T), isolated from a smear-ripened cheese.</title>
        <authorList>
            <consortium name="US DOE Joint Genome Institute (JGI-PGF)"/>
            <person name="Walter F."/>
            <person name="Albersmeier A."/>
            <person name="Kalinowski J."/>
            <person name="Ruckert C."/>
        </authorList>
    </citation>
    <scope>NUCLEOTIDE SEQUENCE</scope>
    <source>
        <strain evidence="3">JCM 5069</strain>
    </source>
</reference>
<keyword evidence="4" id="KW-1185">Reference proteome</keyword>
<dbReference type="PIRSF" id="PIRSF005962">
    <property type="entry name" value="Pept_M20D_amidohydro"/>
    <property type="match status" value="1"/>
</dbReference>
<feature type="binding site" evidence="1">
    <location>
        <position position="139"/>
    </location>
    <ligand>
        <name>Mn(2+)</name>
        <dbReference type="ChEBI" id="CHEBI:29035"/>
        <label>2</label>
    </ligand>
</feature>
<dbReference type="EMBL" id="BNCD01000034">
    <property type="protein sequence ID" value="GHH88230.1"/>
    <property type="molecule type" value="Genomic_DNA"/>
</dbReference>
<proteinExistence type="predicted"/>
<dbReference type="NCBIfam" id="TIGR01891">
    <property type="entry name" value="amidohydrolases"/>
    <property type="match status" value="1"/>
</dbReference>
<dbReference type="GO" id="GO:0016787">
    <property type="term" value="F:hydrolase activity"/>
    <property type="evidence" value="ECO:0007669"/>
    <property type="project" value="InterPro"/>
</dbReference>
<keyword evidence="1" id="KW-0464">Manganese</keyword>
<dbReference type="InterPro" id="IPR002933">
    <property type="entry name" value="Peptidase_M20"/>
</dbReference>
<comment type="caution">
    <text evidence="3">The sequence shown here is derived from an EMBL/GenBank/DDBJ whole genome shotgun (WGS) entry which is preliminary data.</text>
</comment>
<dbReference type="Proteomes" id="UP000603708">
    <property type="component" value="Unassembled WGS sequence"/>
</dbReference>
<feature type="binding site" evidence="1">
    <location>
        <position position="370"/>
    </location>
    <ligand>
        <name>Mn(2+)</name>
        <dbReference type="ChEBI" id="CHEBI:29035"/>
        <label>2</label>
    </ligand>
</feature>
<evidence type="ECO:0000313" key="4">
    <source>
        <dbReference type="Proteomes" id="UP000603708"/>
    </source>
</evidence>
<reference evidence="3" key="2">
    <citation type="submission" date="2020-09" db="EMBL/GenBank/DDBJ databases">
        <authorList>
            <person name="Sun Q."/>
            <person name="Ohkuma M."/>
        </authorList>
    </citation>
    <scope>NUCLEOTIDE SEQUENCE</scope>
    <source>
        <strain evidence="3">JCM 5069</strain>
    </source>
</reference>
<evidence type="ECO:0000256" key="1">
    <source>
        <dbReference type="PIRSR" id="PIRSR005962-1"/>
    </source>
</evidence>
<dbReference type="PANTHER" id="PTHR11014">
    <property type="entry name" value="PEPTIDASE M20 FAMILY MEMBER"/>
    <property type="match status" value="1"/>
</dbReference>
<dbReference type="InterPro" id="IPR011650">
    <property type="entry name" value="Peptidase_M20_dimer"/>
</dbReference>
<feature type="binding site" evidence="1">
    <location>
        <position position="107"/>
    </location>
    <ligand>
        <name>Mn(2+)</name>
        <dbReference type="ChEBI" id="CHEBI:29035"/>
        <label>2</label>
    </ligand>
</feature>
<feature type="domain" description="Peptidase M20 dimerisation" evidence="2">
    <location>
        <begin position="192"/>
        <end position="282"/>
    </location>
</feature>
<dbReference type="InterPro" id="IPR017439">
    <property type="entry name" value="Amidohydrolase"/>
</dbReference>
<sequence>MSEPLVLRARAREFADDLIRLRRALHAEPETGLDLPRTQQKVLAALDGPGLGISTGKALSSVTAVLRGSRPGGTVLLRADMDALPLTERNDLPYASRNPEAMHACGHDLHTAMLVGAARLLGGAEFAGTVVFMFQPGEEGYGGARLMVEEGVLEAGGRRADAAFALHVTPSLLPRGMVVSRPGPVLAACDALRVTVRGAGGHSASPHLGKDPIPAACEMVGALGTWVTRSFDAFDPVVATVTSFHAGAAENAVPEEARFTVTVRSFSRQHRDRLLTELRRVVTGIGSAHGLAVETEHSLDYPVTVNDPAQSAFAADVVREVFGPERYFEVPRPVTASEDFSYVLDEVPGAYLFVGACPDDRDPGTAAGNHSPDAVFDDAVLADGAALYAELALRRLRAWD</sequence>
<accession>A0A919GQY0</accession>
<dbReference type="CDD" id="cd03886">
    <property type="entry name" value="M20_Acy1"/>
    <property type="match status" value="1"/>
</dbReference>
<evidence type="ECO:0000259" key="2">
    <source>
        <dbReference type="Pfam" id="PF07687"/>
    </source>
</evidence>
<feature type="binding site" evidence="1">
    <location>
        <position position="105"/>
    </location>
    <ligand>
        <name>Mn(2+)</name>
        <dbReference type="ChEBI" id="CHEBI:29035"/>
        <label>2</label>
    </ligand>
</feature>